<name>A0A7S4NGX6_9STRA</name>
<dbReference type="Pfam" id="PF01494">
    <property type="entry name" value="FAD_binding_3"/>
    <property type="match status" value="1"/>
</dbReference>
<dbReference type="GO" id="GO:0016705">
    <property type="term" value="F:oxidoreductase activity, acting on paired donors, with incorporation or reduction of molecular oxygen"/>
    <property type="evidence" value="ECO:0007669"/>
    <property type="project" value="InterPro"/>
</dbReference>
<comment type="cofactor">
    <cofactor evidence="1">
        <name>FAD</name>
        <dbReference type="ChEBI" id="CHEBI:57692"/>
    </cofactor>
</comment>
<keyword evidence="5" id="KW-0560">Oxidoreductase</keyword>
<dbReference type="PANTHER" id="PTHR43876:SF7">
    <property type="entry name" value="UBIQUINONE BIOSYNTHESIS MONOOXYGENASE COQ6, MITOCHONDRIAL"/>
    <property type="match status" value="1"/>
</dbReference>
<dbReference type="InterPro" id="IPR002938">
    <property type="entry name" value="FAD-bd"/>
</dbReference>
<evidence type="ECO:0000256" key="5">
    <source>
        <dbReference type="ARBA" id="ARBA00023002"/>
    </source>
</evidence>
<evidence type="ECO:0000256" key="2">
    <source>
        <dbReference type="ARBA" id="ARBA00005349"/>
    </source>
</evidence>
<dbReference type="InterPro" id="IPR051205">
    <property type="entry name" value="UbiH/COQ6_monooxygenase"/>
</dbReference>
<dbReference type="NCBIfam" id="TIGR01988">
    <property type="entry name" value="Ubi-OHases"/>
    <property type="match status" value="1"/>
</dbReference>
<dbReference type="InterPro" id="IPR036188">
    <property type="entry name" value="FAD/NAD-bd_sf"/>
</dbReference>
<keyword evidence="4" id="KW-0274">FAD</keyword>
<evidence type="ECO:0000259" key="8">
    <source>
        <dbReference type="Pfam" id="PF01494"/>
    </source>
</evidence>
<dbReference type="GO" id="GO:0004497">
    <property type="term" value="F:monooxygenase activity"/>
    <property type="evidence" value="ECO:0007669"/>
    <property type="project" value="UniProtKB-KW"/>
</dbReference>
<dbReference type="PANTHER" id="PTHR43876">
    <property type="entry name" value="UBIQUINONE BIOSYNTHESIS MONOOXYGENASE COQ6, MITOCHONDRIAL"/>
    <property type="match status" value="1"/>
</dbReference>
<dbReference type="Gene3D" id="3.30.9.10">
    <property type="entry name" value="D-Amino Acid Oxidase, subunit A, domain 2"/>
    <property type="match status" value="1"/>
</dbReference>
<evidence type="ECO:0000313" key="9">
    <source>
        <dbReference type="EMBL" id="CAE2288252.1"/>
    </source>
</evidence>
<evidence type="ECO:0000256" key="7">
    <source>
        <dbReference type="SAM" id="MobiDB-lite"/>
    </source>
</evidence>
<dbReference type="GO" id="GO:0005739">
    <property type="term" value="C:mitochondrion"/>
    <property type="evidence" value="ECO:0007669"/>
    <property type="project" value="TreeGrafter"/>
</dbReference>
<dbReference type="GO" id="GO:0006744">
    <property type="term" value="P:ubiquinone biosynthetic process"/>
    <property type="evidence" value="ECO:0007669"/>
    <property type="project" value="InterPro"/>
</dbReference>
<reference evidence="9" key="1">
    <citation type="submission" date="2021-01" db="EMBL/GenBank/DDBJ databases">
        <authorList>
            <person name="Corre E."/>
            <person name="Pelletier E."/>
            <person name="Niang G."/>
            <person name="Scheremetjew M."/>
            <person name="Finn R."/>
            <person name="Kale V."/>
            <person name="Holt S."/>
            <person name="Cochrane G."/>
            <person name="Meng A."/>
            <person name="Brown T."/>
            <person name="Cohen L."/>
        </authorList>
    </citation>
    <scope>NUCLEOTIDE SEQUENCE</scope>
    <source>
        <strain evidence="9">Isolate 1302-5</strain>
    </source>
</reference>
<evidence type="ECO:0000256" key="1">
    <source>
        <dbReference type="ARBA" id="ARBA00001974"/>
    </source>
</evidence>
<keyword evidence="6" id="KW-0503">Monooxygenase</keyword>
<feature type="domain" description="FAD-binding" evidence="8">
    <location>
        <begin position="293"/>
        <end position="367"/>
    </location>
</feature>
<dbReference type="EMBL" id="HBKQ01061080">
    <property type="protein sequence ID" value="CAE2288252.1"/>
    <property type="molecule type" value="Transcribed_RNA"/>
</dbReference>
<keyword evidence="3" id="KW-0285">Flavoprotein</keyword>
<evidence type="ECO:0000256" key="6">
    <source>
        <dbReference type="ARBA" id="ARBA00023033"/>
    </source>
</evidence>
<dbReference type="Gene3D" id="3.50.50.60">
    <property type="entry name" value="FAD/NAD(P)-binding domain"/>
    <property type="match status" value="1"/>
</dbReference>
<dbReference type="InterPro" id="IPR010971">
    <property type="entry name" value="UbiH/COQ6"/>
</dbReference>
<evidence type="ECO:0000256" key="3">
    <source>
        <dbReference type="ARBA" id="ARBA00022630"/>
    </source>
</evidence>
<evidence type="ECO:0000256" key="4">
    <source>
        <dbReference type="ARBA" id="ARBA00022827"/>
    </source>
</evidence>
<accession>A0A7S4NGX6</accession>
<comment type="similarity">
    <text evidence="2">Belongs to the UbiH/COQ6 family.</text>
</comment>
<dbReference type="AlphaFoldDB" id="A0A7S4NGX6"/>
<organism evidence="9">
    <name type="scientific">Odontella aurita</name>
    <dbReference type="NCBI Taxonomy" id="265563"/>
    <lineage>
        <taxon>Eukaryota</taxon>
        <taxon>Sar</taxon>
        <taxon>Stramenopiles</taxon>
        <taxon>Ochrophyta</taxon>
        <taxon>Bacillariophyta</taxon>
        <taxon>Mediophyceae</taxon>
        <taxon>Biddulphiophycidae</taxon>
        <taxon>Eupodiscales</taxon>
        <taxon>Odontellaceae</taxon>
        <taxon>Odontella</taxon>
    </lineage>
</organism>
<sequence length="418" mass="43281">MQVGESDGPATLNFAASDLADDSADPESAKEDDVLGAVVEDGPLVAALWDELRGGGGSIELISPASITSITAPSTAGGSKPPPPVEVSYTPSGGGSNSDPSSSEGRRTVTASLLVAADGANSYVRRTLGMPTSGWGYGRRAVTCTVEVSRSMWRTAYQRFLPDGPIALLPVWTEGTPNDGGDGDGGKCYANVVWSTTPSRAKELQSLDPDQFLDALNENLQHGPRTNPPLVSDEARASLPGIVSSLAFGVETLIRGASEGLTMSQWSEKKPFAPPPLASGVVGPRFAFDLSLSQACSYVAPRVALVGDAAHTVHPMAGQGLNQGLGDAACLSRVIAEATQSGMDVGGTMQFLSEYDAERRAEVAAAMAGIQALHVAFGMKDFVPGIYARSLGMNLVNAVGPVRRHLAAVAAGRKGVFR</sequence>
<feature type="region of interest" description="Disordered" evidence="7">
    <location>
        <begin position="1"/>
        <end position="35"/>
    </location>
</feature>
<feature type="region of interest" description="Disordered" evidence="7">
    <location>
        <begin position="72"/>
        <end position="107"/>
    </location>
</feature>
<proteinExistence type="inferred from homology"/>
<dbReference type="GO" id="GO:0071949">
    <property type="term" value="F:FAD binding"/>
    <property type="evidence" value="ECO:0007669"/>
    <property type="project" value="InterPro"/>
</dbReference>
<gene>
    <name evidence="9" type="ORF">OAUR00152_LOCUS41624</name>
</gene>
<protein>
    <recommendedName>
        <fullName evidence="8">FAD-binding domain-containing protein</fullName>
    </recommendedName>
</protein>
<dbReference type="SUPFAM" id="SSF51905">
    <property type="entry name" value="FAD/NAD(P)-binding domain"/>
    <property type="match status" value="1"/>
</dbReference>